<name>A0A9D2SI64_9FIRM</name>
<dbReference type="Pfam" id="PF20256">
    <property type="entry name" value="MoCoBD_2"/>
    <property type="match status" value="1"/>
</dbReference>
<accession>A0A9D2SI64</accession>
<dbReference type="Proteomes" id="UP000823910">
    <property type="component" value="Unassembled WGS sequence"/>
</dbReference>
<dbReference type="Pfam" id="PF02738">
    <property type="entry name" value="MoCoBD_1"/>
    <property type="match status" value="1"/>
</dbReference>
<gene>
    <name evidence="2" type="ORF">H9704_07400</name>
</gene>
<dbReference type="SUPFAM" id="SSF54665">
    <property type="entry name" value="CO dehydrogenase molybdoprotein N-domain-like"/>
    <property type="match status" value="1"/>
</dbReference>
<dbReference type="Gene3D" id="3.90.1170.50">
    <property type="entry name" value="Aldehyde oxidase/xanthine dehydrogenase, a/b hammerhead"/>
    <property type="match status" value="1"/>
</dbReference>
<organism evidence="2 3">
    <name type="scientific">Candidatus Enterocloster excrementipullorum</name>
    <dbReference type="NCBI Taxonomy" id="2838559"/>
    <lineage>
        <taxon>Bacteria</taxon>
        <taxon>Bacillati</taxon>
        <taxon>Bacillota</taxon>
        <taxon>Clostridia</taxon>
        <taxon>Lachnospirales</taxon>
        <taxon>Lachnospiraceae</taxon>
        <taxon>Enterocloster</taxon>
    </lineage>
</organism>
<dbReference type="InterPro" id="IPR008274">
    <property type="entry name" value="AldOxase/xan_DH_MoCoBD1"/>
</dbReference>
<dbReference type="AlphaFoldDB" id="A0A9D2SI64"/>
<dbReference type="InterPro" id="IPR036856">
    <property type="entry name" value="Ald_Oxase/Xan_DH_a/b_sf"/>
</dbReference>
<comment type="caution">
    <text evidence="2">The sequence shown here is derived from an EMBL/GenBank/DDBJ whole genome shotgun (WGS) entry which is preliminary data.</text>
</comment>
<dbReference type="InterPro" id="IPR046867">
    <property type="entry name" value="AldOxase/xan_DH_MoCoBD2"/>
</dbReference>
<dbReference type="GO" id="GO:0016491">
    <property type="term" value="F:oxidoreductase activity"/>
    <property type="evidence" value="ECO:0007669"/>
    <property type="project" value="InterPro"/>
</dbReference>
<proteinExistence type="predicted"/>
<dbReference type="GO" id="GO:0005506">
    <property type="term" value="F:iron ion binding"/>
    <property type="evidence" value="ECO:0007669"/>
    <property type="project" value="InterPro"/>
</dbReference>
<dbReference type="InterPro" id="IPR016208">
    <property type="entry name" value="Ald_Oxase/xanthine_DH-like"/>
</dbReference>
<evidence type="ECO:0000259" key="1">
    <source>
        <dbReference type="SMART" id="SM01008"/>
    </source>
</evidence>
<dbReference type="PANTHER" id="PTHR11908">
    <property type="entry name" value="XANTHINE DEHYDROGENASE"/>
    <property type="match status" value="1"/>
</dbReference>
<dbReference type="SUPFAM" id="SSF56003">
    <property type="entry name" value="Molybdenum cofactor-binding domain"/>
    <property type="match status" value="1"/>
</dbReference>
<dbReference type="EMBL" id="DWWT01000030">
    <property type="protein sequence ID" value="HJC05963.1"/>
    <property type="molecule type" value="Genomic_DNA"/>
</dbReference>
<reference evidence="2" key="2">
    <citation type="submission" date="2021-04" db="EMBL/GenBank/DDBJ databases">
        <authorList>
            <person name="Gilroy R."/>
        </authorList>
    </citation>
    <scope>NUCLEOTIDE SEQUENCE</scope>
    <source>
        <strain evidence="2">CHK180-15479</strain>
    </source>
</reference>
<dbReference type="Pfam" id="PF01315">
    <property type="entry name" value="Ald_Xan_dh_C"/>
    <property type="match status" value="1"/>
</dbReference>
<reference evidence="2" key="1">
    <citation type="journal article" date="2021" name="PeerJ">
        <title>Extensive microbial diversity within the chicken gut microbiome revealed by metagenomics and culture.</title>
        <authorList>
            <person name="Gilroy R."/>
            <person name="Ravi A."/>
            <person name="Getino M."/>
            <person name="Pursley I."/>
            <person name="Horton D.L."/>
            <person name="Alikhan N.F."/>
            <person name="Baker D."/>
            <person name="Gharbi K."/>
            <person name="Hall N."/>
            <person name="Watson M."/>
            <person name="Adriaenssens E.M."/>
            <person name="Foster-Nyarko E."/>
            <person name="Jarju S."/>
            <person name="Secka A."/>
            <person name="Antonio M."/>
            <person name="Oren A."/>
            <person name="Chaudhuri R.R."/>
            <person name="La Ragione R."/>
            <person name="Hildebrand F."/>
            <person name="Pallen M.J."/>
        </authorList>
    </citation>
    <scope>NUCLEOTIDE SEQUENCE</scope>
    <source>
        <strain evidence="2">CHK180-15479</strain>
    </source>
</reference>
<sequence length="708" mass="77812">MEPISKSVVRKDHAPKITGTSIYVDDYANTGVLTGRFLRSKTARARIVSVTVPELPPGYFYVDKDDVPGVNKVHIVMDDTPVFAQDTVEYIGEPIAMVVGPDVRQVEAILAGIRVEYEELEPVLDLRRADTVFFDYEYGRGDLEKAFAEADQVFTEEFSTGYQDQTYLETQGMMAEPEPDGRLFVHGSLQCVYYVHTALMQALGCGPEDVHVLQDVTGGGFGGKEDFPSILGCQVAVAAKKAGAPVRCVFSRREDLEFTPKRHPSLCTYRAAVKDGRVTAMDIEVLFNAGAYTTLSAVVLQRGVICASGVYNIEHLHVHGKALKTNTVPSGAYRGFGAPQTFFAVEMFMDHIAKDLGEDSLEFKEKHLVKQGDKTSTSGIYHFPVPLPDMIEEVNAACDFRRKHKEYALPQTGRFRRGIGMSLYFHGAGFTGSGERDIIKAVCRLAKHADGTVEILAANGEIGQGLRTTFPKIVAKELGLPLEKVRFEHPDTARVPDSGPTVASRSLMIVGELLRRCAVRLRETWVDGEEQMVEEHFKEPDFMIPFYLDKFQGDAYPTYAWGVNAIEVEVDTYTGLTKILGAYGSFDVGTPMDEGIVMGQMEGGFLQGIGYASMESMDYDSRGRIRNNSFSDYLIPTAADVPNLTCMLHVEKYPDGPYGAKGAGELPLVGAPGAYVEAMEQALGGSVRLRHAPFTPEDTMKVIAKEGL</sequence>
<protein>
    <submittedName>
        <fullName evidence="2">Xanthine dehydrogenase family protein molybdopterin-binding subunit</fullName>
    </submittedName>
</protein>
<dbReference type="PANTHER" id="PTHR11908:SF157">
    <property type="entry name" value="XANTHINE DEHYDROGENASE SUBUNIT D-RELATED"/>
    <property type="match status" value="1"/>
</dbReference>
<dbReference type="Gene3D" id="3.30.365.10">
    <property type="entry name" value="Aldehyde oxidase/xanthine dehydrogenase, molybdopterin binding domain"/>
    <property type="match status" value="4"/>
</dbReference>
<dbReference type="SMART" id="SM01008">
    <property type="entry name" value="Ald_Xan_dh_C"/>
    <property type="match status" value="1"/>
</dbReference>
<dbReference type="InterPro" id="IPR037165">
    <property type="entry name" value="AldOxase/xan_DH_Mopterin-bd_sf"/>
</dbReference>
<feature type="domain" description="Aldehyde oxidase/xanthine dehydrogenase a/b hammerhead" evidence="1">
    <location>
        <begin position="18"/>
        <end position="121"/>
    </location>
</feature>
<dbReference type="InterPro" id="IPR000674">
    <property type="entry name" value="Ald_Oxase/Xan_DH_a/b"/>
</dbReference>
<evidence type="ECO:0000313" key="2">
    <source>
        <dbReference type="EMBL" id="HJC05963.1"/>
    </source>
</evidence>
<evidence type="ECO:0000313" key="3">
    <source>
        <dbReference type="Proteomes" id="UP000823910"/>
    </source>
</evidence>